<evidence type="ECO:0000313" key="2">
    <source>
        <dbReference type="EMBL" id="CAF3576548.1"/>
    </source>
</evidence>
<gene>
    <name evidence="2" type="ORF">OKA104_LOCUS5377</name>
    <name evidence="1" type="ORF">VCS650_LOCUS4969</name>
</gene>
<comment type="caution">
    <text evidence="2">The sequence shown here is derived from an EMBL/GenBank/DDBJ whole genome shotgun (WGS) entry which is preliminary data.</text>
</comment>
<organism evidence="2 3">
    <name type="scientific">Adineta steineri</name>
    <dbReference type="NCBI Taxonomy" id="433720"/>
    <lineage>
        <taxon>Eukaryota</taxon>
        <taxon>Metazoa</taxon>
        <taxon>Spiralia</taxon>
        <taxon>Gnathifera</taxon>
        <taxon>Rotifera</taxon>
        <taxon>Eurotatoria</taxon>
        <taxon>Bdelloidea</taxon>
        <taxon>Adinetida</taxon>
        <taxon>Adinetidae</taxon>
        <taxon>Adineta</taxon>
    </lineage>
</organism>
<proteinExistence type="predicted"/>
<evidence type="ECO:0000313" key="1">
    <source>
        <dbReference type="EMBL" id="CAF0819042.1"/>
    </source>
</evidence>
<evidence type="ECO:0000313" key="3">
    <source>
        <dbReference type="Proteomes" id="UP000663881"/>
    </source>
</evidence>
<sequence length="240" mass="27812">MGNNTLITSIQTNTQANAEHVSNFSEDAVANRRINMQRMQNVLLIWLDNGIKENNADCSNTIKQLQRVVNNVNTFTDGEQCVKFIQTINNNKVCMIISGSLGQQIVPHIHNMSQVDTIFIFCKNQKWNKQWAKEWPKIKGIFTSITSICEALKQAARQCEQNATSISIVAPSNKLDQLDPTFMYTQILKEILLTINFEDKHFQQFITYCREVYNDNELELTNINKLQAKYKKKIPIWWYT</sequence>
<dbReference type="EMBL" id="CAJOAY010000186">
    <property type="protein sequence ID" value="CAF3576548.1"/>
    <property type="molecule type" value="Genomic_DNA"/>
</dbReference>
<name>A0A818LRL6_9BILA</name>
<accession>A0A818LRL6</accession>
<dbReference type="Proteomes" id="UP000663881">
    <property type="component" value="Unassembled WGS sequence"/>
</dbReference>
<dbReference type="EMBL" id="CAJNON010000028">
    <property type="protein sequence ID" value="CAF0819042.1"/>
    <property type="molecule type" value="Genomic_DNA"/>
</dbReference>
<dbReference type="Proteomes" id="UP000663891">
    <property type="component" value="Unassembled WGS sequence"/>
</dbReference>
<protein>
    <submittedName>
        <fullName evidence="2">Uncharacterized protein</fullName>
    </submittedName>
</protein>
<reference evidence="2" key="1">
    <citation type="submission" date="2021-02" db="EMBL/GenBank/DDBJ databases">
        <authorList>
            <person name="Nowell W R."/>
        </authorList>
    </citation>
    <scope>NUCLEOTIDE SEQUENCE</scope>
</reference>
<dbReference type="AlphaFoldDB" id="A0A818LRL6"/>
<dbReference type="OrthoDB" id="10049342at2759"/>